<comment type="caution">
    <text evidence="1">The sequence shown here is derived from an EMBL/GenBank/DDBJ whole genome shotgun (WGS) entry which is preliminary data.</text>
</comment>
<protein>
    <submittedName>
        <fullName evidence="1">Uncharacterized protein</fullName>
    </submittedName>
</protein>
<accession>A0A392VYI9</accession>
<proteinExistence type="predicted"/>
<dbReference type="Proteomes" id="UP000265520">
    <property type="component" value="Unassembled WGS sequence"/>
</dbReference>
<feature type="non-terminal residue" evidence="1">
    <location>
        <position position="1"/>
    </location>
</feature>
<reference evidence="1 2" key="1">
    <citation type="journal article" date="2018" name="Front. Plant Sci.">
        <title>Red Clover (Trifolium pratense) and Zigzag Clover (T. medium) - A Picture of Genomic Similarities and Differences.</title>
        <authorList>
            <person name="Dluhosova J."/>
            <person name="Istvanek J."/>
            <person name="Nedelnik J."/>
            <person name="Repkova J."/>
        </authorList>
    </citation>
    <scope>NUCLEOTIDE SEQUENCE [LARGE SCALE GENOMIC DNA]</scope>
    <source>
        <strain evidence="2">cv. 10/8</strain>
        <tissue evidence="1">Leaf</tissue>
    </source>
</reference>
<dbReference type="EMBL" id="LXQA011318163">
    <property type="protein sequence ID" value="MCI93047.1"/>
    <property type="molecule type" value="Genomic_DNA"/>
</dbReference>
<name>A0A392VYI9_9FABA</name>
<evidence type="ECO:0000313" key="2">
    <source>
        <dbReference type="Proteomes" id="UP000265520"/>
    </source>
</evidence>
<dbReference type="AlphaFoldDB" id="A0A392VYI9"/>
<keyword evidence="2" id="KW-1185">Reference proteome</keyword>
<evidence type="ECO:0000313" key="1">
    <source>
        <dbReference type="EMBL" id="MCI93047.1"/>
    </source>
</evidence>
<sequence length="60" mass="6331">RLPVLSAVPEALRPAPGELEAKLPGLSELVWAPGAPETDPNLQNYAVLTSSSQIFVSYLG</sequence>
<organism evidence="1 2">
    <name type="scientific">Trifolium medium</name>
    <dbReference type="NCBI Taxonomy" id="97028"/>
    <lineage>
        <taxon>Eukaryota</taxon>
        <taxon>Viridiplantae</taxon>
        <taxon>Streptophyta</taxon>
        <taxon>Embryophyta</taxon>
        <taxon>Tracheophyta</taxon>
        <taxon>Spermatophyta</taxon>
        <taxon>Magnoliopsida</taxon>
        <taxon>eudicotyledons</taxon>
        <taxon>Gunneridae</taxon>
        <taxon>Pentapetalae</taxon>
        <taxon>rosids</taxon>
        <taxon>fabids</taxon>
        <taxon>Fabales</taxon>
        <taxon>Fabaceae</taxon>
        <taxon>Papilionoideae</taxon>
        <taxon>50 kb inversion clade</taxon>
        <taxon>NPAAA clade</taxon>
        <taxon>Hologalegina</taxon>
        <taxon>IRL clade</taxon>
        <taxon>Trifolieae</taxon>
        <taxon>Trifolium</taxon>
    </lineage>
</organism>